<sequence length="986" mass="107778">MDDVRSDYQLSLSTNGSDETHWLDSSTHVNSLFSAIAIGCLIGTIPSTFLIHKLGLCRTMALYGMVTTFATLGFPIAVRAGFAAVFAMRILQGISTALSFPATGLIPSQWSTLKAAGSFIAILSCHVQFCNIFTMPVAGFLCESSLGWPSVFYLQGILTALAFTTFFFFYEDDPSLHRNVSSSEIRKISSGKLGQKKEAIPYRAIITDPCILGVWLSTIGGNLGFQIFLLYGPTYMNKVLHFDVKSTGFATALPFILSAVVKFVVGPISDRATFIPGRWRLIFFAAFSQGMMAVCILLLAFVTSPRLGQITYTAAIVFSGINVVGVVKCAQLVARQHVHFVMTVISFLLCIIILLIPVAVNIVCPDNTPEQWSNLFLGISIIVVVANAPFAFLARSDPAPWTGSKIHAVLQEKIDRSKIEDLTKSHDIAVYIRHGISCETTVAEFFPHTTYDKGFPLFRIIFLTLAFFWRTTIGARKGQYENDSCVRKMYFSDRTRYLILTLSVVCLTLIFSNSIALNFTIICMNDVRSDFHRSLSTNASHEQHWLDSSTHVNSLFSAVAIGTLIGTIPSTFLIHKIGFCKTMTLYGAATTLATLGFPLAVKTGFVAVFIMRILQGIATSLSFPATGVIPAQWSTVKSTGTFMAIISCALQFCNIFTMPVSGFLCESSLGWPSVFYLQGVLSAIAFTTFFFFYKDDPSKHRNVSPVELQKISLGKQGQKKEAIPFRAIITDPCILGVWLAASGGNLGFQVFLIYGPTYINKVLHFNVKSTGFATALPFILSAAVKFVVGPISDRATFVSGRWRLIFFAALSQGTMALCIFLLSVVTNPRVAQVAYTTAIVFSGINIVGAIKSAQLVSRQYAHFVMAVIAFLLCLIIFLVPVAVNVVCPDNTPEQWSNLFLGVSILVVVANIPFLFVASNDPAPWTGNKVHGAPAEKVDSAEIEDLRKDSTSSDPSSWTDSKTHPVPPLKLDGVEVEDLQRDSTQQS</sequence>
<feature type="transmembrane region" description="Helical" evidence="3">
    <location>
        <begin position="210"/>
        <end position="229"/>
    </location>
</feature>
<dbReference type="PANTHER" id="PTHR45757:SF11">
    <property type="entry name" value="MAJOR FACILITATOR SUPERFAMILY (MFS) PROFILE DOMAIN-CONTAINING PROTEIN"/>
    <property type="match status" value="1"/>
</dbReference>
<feature type="transmembrane region" description="Helical" evidence="3">
    <location>
        <begin position="555"/>
        <end position="574"/>
    </location>
</feature>
<feature type="transmembrane region" description="Helical" evidence="3">
    <location>
        <begin position="733"/>
        <end position="754"/>
    </location>
</feature>
<evidence type="ECO:0000259" key="4">
    <source>
        <dbReference type="PROSITE" id="PS50850"/>
    </source>
</evidence>
<protein>
    <recommendedName>
        <fullName evidence="4">Major facilitator superfamily (MFS) profile domain-containing protein</fullName>
    </recommendedName>
</protein>
<feature type="transmembrane region" description="Helical" evidence="3">
    <location>
        <begin position="339"/>
        <end position="363"/>
    </location>
</feature>
<proteinExistence type="predicted"/>
<dbReference type="Gene3D" id="1.20.1250.20">
    <property type="entry name" value="MFS general substrate transporter like domains"/>
    <property type="match status" value="4"/>
</dbReference>
<gene>
    <name evidence="5" type="primary">Necator_chrI.g1635</name>
    <name evidence="5" type="ORF">RB195_005509</name>
</gene>
<dbReference type="PANTHER" id="PTHR45757">
    <property type="entry name" value="PROTEIN CBG23364-RELATED"/>
    <property type="match status" value="1"/>
</dbReference>
<dbReference type="SUPFAM" id="SSF103473">
    <property type="entry name" value="MFS general substrate transporter"/>
    <property type="match status" value="2"/>
</dbReference>
<feature type="transmembrane region" description="Helical" evidence="3">
    <location>
        <begin position="32"/>
        <end position="51"/>
    </location>
</feature>
<feature type="transmembrane region" description="Helical" evidence="3">
    <location>
        <begin position="641"/>
        <end position="663"/>
    </location>
</feature>
<keyword evidence="3" id="KW-0812">Transmembrane</keyword>
<feature type="transmembrane region" description="Helical" evidence="3">
    <location>
        <begin position="583"/>
        <end position="601"/>
    </location>
</feature>
<dbReference type="InterPro" id="IPR036259">
    <property type="entry name" value="MFS_trans_sf"/>
</dbReference>
<evidence type="ECO:0000256" key="3">
    <source>
        <dbReference type="SAM" id="Phobius"/>
    </source>
</evidence>
<evidence type="ECO:0000313" key="5">
    <source>
        <dbReference type="EMBL" id="KAK6727878.1"/>
    </source>
</evidence>
<feature type="transmembrane region" description="Helical" evidence="3">
    <location>
        <begin position="118"/>
        <end position="140"/>
    </location>
</feature>
<dbReference type="EMBL" id="JAVFWL010000001">
    <property type="protein sequence ID" value="KAK6727878.1"/>
    <property type="molecule type" value="Genomic_DNA"/>
</dbReference>
<organism evidence="5 6">
    <name type="scientific">Necator americanus</name>
    <name type="common">Human hookworm</name>
    <dbReference type="NCBI Taxonomy" id="51031"/>
    <lineage>
        <taxon>Eukaryota</taxon>
        <taxon>Metazoa</taxon>
        <taxon>Ecdysozoa</taxon>
        <taxon>Nematoda</taxon>
        <taxon>Chromadorea</taxon>
        <taxon>Rhabditida</taxon>
        <taxon>Rhabditina</taxon>
        <taxon>Rhabditomorpha</taxon>
        <taxon>Strongyloidea</taxon>
        <taxon>Ancylostomatidae</taxon>
        <taxon>Bunostominae</taxon>
        <taxon>Necator</taxon>
    </lineage>
</organism>
<reference evidence="5 6" key="1">
    <citation type="submission" date="2023-08" db="EMBL/GenBank/DDBJ databases">
        <title>A Necator americanus chromosomal reference genome.</title>
        <authorList>
            <person name="Ilik V."/>
            <person name="Petrzelkova K.J."/>
            <person name="Pardy F."/>
            <person name="Fuh T."/>
            <person name="Niatou-Singa F.S."/>
            <person name="Gouil Q."/>
            <person name="Baker L."/>
            <person name="Ritchie M.E."/>
            <person name="Jex A.R."/>
            <person name="Gazzola D."/>
            <person name="Li H."/>
            <person name="Toshio Fujiwara R."/>
            <person name="Zhan B."/>
            <person name="Aroian R.V."/>
            <person name="Pafco B."/>
            <person name="Schwarz E.M."/>
        </authorList>
    </citation>
    <scope>NUCLEOTIDE SEQUENCE [LARGE SCALE GENOMIC DNA]</scope>
    <source>
        <strain evidence="5 6">Aroian</strain>
        <tissue evidence="5">Whole animal</tissue>
    </source>
</reference>
<accession>A0ABR1BS18</accession>
<feature type="transmembrane region" description="Helical" evidence="3">
    <location>
        <begin position="152"/>
        <end position="170"/>
    </location>
</feature>
<evidence type="ECO:0000256" key="2">
    <source>
        <dbReference type="SAM" id="MobiDB-lite"/>
    </source>
</evidence>
<feature type="transmembrane region" description="Helical" evidence="3">
    <location>
        <begin position="774"/>
        <end position="792"/>
    </location>
</feature>
<feature type="transmembrane region" description="Helical" evidence="3">
    <location>
        <begin position="804"/>
        <end position="824"/>
    </location>
</feature>
<dbReference type="Proteomes" id="UP001303046">
    <property type="component" value="Unassembled WGS sequence"/>
</dbReference>
<dbReference type="InterPro" id="IPR011701">
    <property type="entry name" value="MFS"/>
</dbReference>
<feature type="transmembrane region" description="Helical" evidence="3">
    <location>
        <begin position="862"/>
        <end position="883"/>
    </location>
</feature>
<feature type="transmembrane region" description="Helical" evidence="3">
    <location>
        <begin position="895"/>
        <end position="917"/>
    </location>
</feature>
<feature type="transmembrane region" description="Helical" evidence="3">
    <location>
        <begin position="309"/>
        <end position="327"/>
    </location>
</feature>
<feature type="transmembrane region" description="Helical" evidence="3">
    <location>
        <begin position="375"/>
        <end position="394"/>
    </location>
</feature>
<feature type="transmembrane region" description="Helical" evidence="3">
    <location>
        <begin position="281"/>
        <end position="303"/>
    </location>
</feature>
<dbReference type="Pfam" id="PF07690">
    <property type="entry name" value="MFS_1"/>
    <property type="match status" value="2"/>
</dbReference>
<feature type="transmembrane region" description="Helical" evidence="3">
    <location>
        <begin position="497"/>
        <end position="522"/>
    </location>
</feature>
<feature type="domain" description="Major facilitator superfamily (MFS) profile" evidence="4">
    <location>
        <begin position="498"/>
        <end position="921"/>
    </location>
</feature>
<comment type="subcellular location">
    <subcellularLocation>
        <location evidence="1">Membrane</location>
        <topology evidence="1">Multi-pass membrane protein</topology>
    </subcellularLocation>
</comment>
<feature type="transmembrane region" description="Helical" evidence="3">
    <location>
        <begin position="675"/>
        <end position="693"/>
    </location>
</feature>
<feature type="transmembrane region" description="Helical" evidence="3">
    <location>
        <begin position="830"/>
        <end position="850"/>
    </location>
</feature>
<feature type="transmembrane region" description="Helical" evidence="3">
    <location>
        <begin position="60"/>
        <end position="78"/>
    </location>
</feature>
<keyword evidence="3" id="KW-1133">Transmembrane helix</keyword>
<name>A0ABR1BS18_NECAM</name>
<dbReference type="PROSITE" id="PS50850">
    <property type="entry name" value="MFS"/>
    <property type="match status" value="2"/>
</dbReference>
<feature type="domain" description="Major facilitator superfamily (MFS) profile" evidence="4">
    <location>
        <begin position="1"/>
        <end position="398"/>
    </location>
</feature>
<dbReference type="InterPro" id="IPR020846">
    <property type="entry name" value="MFS_dom"/>
</dbReference>
<keyword evidence="6" id="KW-1185">Reference proteome</keyword>
<feature type="transmembrane region" description="Helical" evidence="3">
    <location>
        <begin position="249"/>
        <end position="269"/>
    </location>
</feature>
<evidence type="ECO:0000313" key="6">
    <source>
        <dbReference type="Proteomes" id="UP001303046"/>
    </source>
</evidence>
<comment type="caution">
    <text evidence="5">The sequence shown here is derived from an EMBL/GenBank/DDBJ whole genome shotgun (WGS) entry which is preliminary data.</text>
</comment>
<feature type="compositionally biased region" description="Basic and acidic residues" evidence="2">
    <location>
        <begin position="933"/>
        <end position="950"/>
    </location>
</feature>
<keyword evidence="3" id="KW-0472">Membrane</keyword>
<feature type="region of interest" description="Disordered" evidence="2">
    <location>
        <begin position="927"/>
        <end position="986"/>
    </location>
</feature>
<evidence type="ECO:0000256" key="1">
    <source>
        <dbReference type="ARBA" id="ARBA00004141"/>
    </source>
</evidence>